<feature type="domain" description="ABC transporter" evidence="2">
    <location>
        <begin position="1"/>
        <end position="188"/>
    </location>
</feature>
<dbReference type="EMBL" id="JAAZON010000680">
    <property type="protein sequence ID" value="NMC64465.1"/>
    <property type="molecule type" value="Genomic_DNA"/>
</dbReference>
<dbReference type="InterPro" id="IPR017871">
    <property type="entry name" value="ABC_transporter-like_CS"/>
</dbReference>
<dbReference type="SUPFAM" id="SSF52540">
    <property type="entry name" value="P-loop containing nucleoside triphosphate hydrolases"/>
    <property type="match status" value="1"/>
</dbReference>
<dbReference type="Gene3D" id="3.40.50.300">
    <property type="entry name" value="P-loop containing nucleotide triphosphate hydrolases"/>
    <property type="match status" value="1"/>
</dbReference>
<dbReference type="PROSITE" id="PS00211">
    <property type="entry name" value="ABC_TRANSPORTER_1"/>
    <property type="match status" value="1"/>
</dbReference>
<dbReference type="Pfam" id="PF00005">
    <property type="entry name" value="ABC_tran"/>
    <property type="match status" value="1"/>
</dbReference>
<evidence type="ECO:0000313" key="4">
    <source>
        <dbReference type="Proteomes" id="UP000524246"/>
    </source>
</evidence>
<dbReference type="GO" id="GO:0016887">
    <property type="term" value="F:ATP hydrolysis activity"/>
    <property type="evidence" value="ECO:0007669"/>
    <property type="project" value="InterPro"/>
</dbReference>
<dbReference type="GO" id="GO:0005524">
    <property type="term" value="F:ATP binding"/>
    <property type="evidence" value="ECO:0007669"/>
    <property type="project" value="UniProtKB-KW"/>
</dbReference>
<evidence type="ECO:0000313" key="3">
    <source>
        <dbReference type="EMBL" id="NMC64465.1"/>
    </source>
</evidence>
<dbReference type="AlphaFoldDB" id="A0A7X9IL71"/>
<dbReference type="PANTHER" id="PTHR43023">
    <property type="entry name" value="PROTEIN TRIGALACTOSYLDIACYLGLYCEROL 3, CHLOROPLASTIC"/>
    <property type="match status" value="1"/>
</dbReference>
<organism evidence="3 4">
    <name type="scientific">SAR324 cluster bacterium</name>
    <dbReference type="NCBI Taxonomy" id="2024889"/>
    <lineage>
        <taxon>Bacteria</taxon>
        <taxon>Deltaproteobacteria</taxon>
        <taxon>SAR324 cluster</taxon>
    </lineage>
</organism>
<dbReference type="Proteomes" id="UP000524246">
    <property type="component" value="Unassembled WGS sequence"/>
</dbReference>
<reference evidence="3 4" key="1">
    <citation type="journal article" date="2020" name="Biotechnol. Biofuels">
        <title>New insights from the biogas microbiome by comprehensive genome-resolved metagenomics of nearly 1600 species originating from multiple anaerobic digesters.</title>
        <authorList>
            <person name="Campanaro S."/>
            <person name="Treu L."/>
            <person name="Rodriguez-R L.M."/>
            <person name="Kovalovszki A."/>
            <person name="Ziels R.M."/>
            <person name="Maus I."/>
            <person name="Zhu X."/>
            <person name="Kougias P.G."/>
            <person name="Basile A."/>
            <person name="Luo G."/>
            <person name="Schluter A."/>
            <person name="Konstantinidis K.T."/>
            <person name="Angelidaki I."/>
        </authorList>
    </citation>
    <scope>NUCLEOTIDE SEQUENCE [LARGE SCALE GENOMIC DNA]</scope>
    <source>
        <strain evidence="3">AS27yjCOA_65</strain>
    </source>
</reference>
<dbReference type="InterPro" id="IPR027417">
    <property type="entry name" value="P-loop_NTPase"/>
</dbReference>
<keyword evidence="1" id="KW-0813">Transport</keyword>
<accession>A0A7X9IL71</accession>
<keyword evidence="3" id="KW-0547">Nucleotide-binding</keyword>
<protein>
    <submittedName>
        <fullName evidence="3">ATP-binding cassette domain-containing protein</fullName>
    </submittedName>
</protein>
<dbReference type="InterPro" id="IPR003439">
    <property type="entry name" value="ABC_transporter-like_ATP-bd"/>
</dbReference>
<keyword evidence="3" id="KW-0067">ATP-binding</keyword>
<dbReference type="PROSITE" id="PS50893">
    <property type="entry name" value="ABC_TRANSPORTER_2"/>
    <property type="match status" value="1"/>
</dbReference>
<dbReference type="PANTHER" id="PTHR43023:SF3">
    <property type="entry name" value="PROTEIN TRIGALACTOSYLDIACYLGLYCEROL 3, CHLOROPLASTIC"/>
    <property type="match status" value="1"/>
</dbReference>
<evidence type="ECO:0000259" key="2">
    <source>
        <dbReference type="PROSITE" id="PS50893"/>
    </source>
</evidence>
<evidence type="ECO:0000256" key="1">
    <source>
        <dbReference type="ARBA" id="ARBA00022448"/>
    </source>
</evidence>
<sequence length="193" mass="21285">LHPCGGEIKVHGTRINDLSELEFGSIRKEIGMLFQGAALFDSLSVKENIAYSLRERGERDENKISDIVQEKLSIVGLPGIESKYPPQLSGGQKKRVGLARALASSPRVVLFDEPTTGLDPTAIRLIDELILKLKNDFSITSIVVTHDIESARRVSDRWLLLNDGAIVADGPVGELSINDPLVRDFIKGNWRDD</sequence>
<comment type="caution">
    <text evidence="3">The sequence shown here is derived from an EMBL/GenBank/DDBJ whole genome shotgun (WGS) entry which is preliminary data.</text>
</comment>
<gene>
    <name evidence="3" type="ORF">GYA55_14970</name>
</gene>
<feature type="non-terminal residue" evidence="3">
    <location>
        <position position="1"/>
    </location>
</feature>
<proteinExistence type="predicted"/>
<name>A0A7X9IL71_9DELT</name>